<sequence length="332" mass="39132">MKTKRRSSEAFQEKTPEPDFHNGSFQDLDTSLHVARRHLEEWEPVSEIPDDLKEKLKRRRDSFDRICEEHILRKKKEETRYKYLKRNTELAQSKTEINTICIEFTKEWADYTCGLFRKNLTCLSLSPNSSTHEILSITDWINKKQSTLEFCEFSGDDANSESINLFFEKRKVSIGNLSFGLRQEYGIRPLKFGVLDVDEFFVSNRSSKYPVNWLTVDDIMISFCRIIKIEACSFDENDINRILKGWLNGNNSQLESFTVVLKMLNFQLVLDGIDFERKDETLKRSFEFEFAGKQCTHQFTGGFDIRRKDGSLATIQQRYHFPSDALMFWFMM</sequence>
<reference evidence="3" key="1">
    <citation type="submission" date="2007-07" db="EMBL/GenBank/DDBJ databases">
        <title>PCAP assembly of the Caenorhabditis remanei genome.</title>
        <authorList>
            <consortium name="The Caenorhabditis remanei Sequencing Consortium"/>
            <person name="Wilson R.K."/>
        </authorList>
    </citation>
    <scope>NUCLEOTIDE SEQUENCE [LARGE SCALE GENOMIC DNA]</scope>
    <source>
        <strain evidence="3">PB4641</strain>
    </source>
</reference>
<proteinExistence type="predicted"/>
<dbReference type="AlphaFoldDB" id="E3NT30"/>
<dbReference type="InterPro" id="IPR012885">
    <property type="entry name" value="F-box_Sdz-33"/>
</dbReference>
<gene>
    <name evidence="3" type="ORF">CRE_14429</name>
</gene>
<feature type="domain" description="Sdz-33 F-box" evidence="2">
    <location>
        <begin position="209"/>
        <end position="259"/>
    </location>
</feature>
<protein>
    <recommendedName>
        <fullName evidence="2">Sdz-33 F-box domain-containing protein</fullName>
    </recommendedName>
</protein>
<dbReference type="InParanoid" id="E3NT30"/>
<dbReference type="Proteomes" id="UP000008281">
    <property type="component" value="Unassembled WGS sequence"/>
</dbReference>
<dbReference type="STRING" id="31234.E3NT30"/>
<organism evidence="4">
    <name type="scientific">Caenorhabditis remanei</name>
    <name type="common">Caenorhabditis vulgaris</name>
    <dbReference type="NCBI Taxonomy" id="31234"/>
    <lineage>
        <taxon>Eukaryota</taxon>
        <taxon>Metazoa</taxon>
        <taxon>Ecdysozoa</taxon>
        <taxon>Nematoda</taxon>
        <taxon>Chromadorea</taxon>
        <taxon>Rhabditida</taxon>
        <taxon>Rhabditina</taxon>
        <taxon>Rhabditomorpha</taxon>
        <taxon>Rhabditoidea</taxon>
        <taxon>Rhabditidae</taxon>
        <taxon>Peloderinae</taxon>
        <taxon>Caenorhabditis</taxon>
    </lineage>
</organism>
<feature type="non-terminal residue" evidence="3">
    <location>
        <position position="332"/>
    </location>
</feature>
<dbReference type="Pfam" id="PF07735">
    <property type="entry name" value="FBA_2"/>
    <property type="match status" value="1"/>
</dbReference>
<accession>E3NT30</accession>
<evidence type="ECO:0000259" key="2">
    <source>
        <dbReference type="Pfam" id="PF07735"/>
    </source>
</evidence>
<dbReference type="EMBL" id="DS270102">
    <property type="protein sequence ID" value="EFO91227.1"/>
    <property type="molecule type" value="Genomic_DNA"/>
</dbReference>
<name>E3NT30_CAERE</name>
<feature type="region of interest" description="Disordered" evidence="1">
    <location>
        <begin position="1"/>
        <end position="25"/>
    </location>
</feature>
<dbReference type="PANTHER" id="PTHR21503:SF8">
    <property type="entry name" value="F-BOX ASSOCIATED DOMAIN-CONTAINING PROTEIN-RELATED"/>
    <property type="match status" value="1"/>
</dbReference>
<dbReference type="HOGENOM" id="CLU_028840_2_0_1"/>
<feature type="compositionally biased region" description="Basic and acidic residues" evidence="1">
    <location>
        <begin position="1"/>
        <end position="20"/>
    </location>
</feature>
<evidence type="ECO:0000256" key="1">
    <source>
        <dbReference type="SAM" id="MobiDB-lite"/>
    </source>
</evidence>
<keyword evidence="4" id="KW-1185">Reference proteome</keyword>
<evidence type="ECO:0000313" key="3">
    <source>
        <dbReference type="EMBL" id="EFO91227.1"/>
    </source>
</evidence>
<dbReference type="OrthoDB" id="5899102at2759"/>
<dbReference type="eggNOG" id="KOG1860">
    <property type="taxonomic scope" value="Eukaryota"/>
</dbReference>
<evidence type="ECO:0000313" key="4">
    <source>
        <dbReference type="Proteomes" id="UP000008281"/>
    </source>
</evidence>
<dbReference type="PANTHER" id="PTHR21503">
    <property type="entry name" value="F-BOX-CONTAINING HYPOTHETICAL PROTEIN C.ELEGANS"/>
    <property type="match status" value="1"/>
</dbReference>